<sequence>MATNSPADQVALVSKYLDTLPVCDIACLQTLPEWTSPLTADAFVSVCKNLSVDLTQFATCAVSRCTASDIAGVKVLLPLVKEGCNYLGIDVSNVAIPDLTAIVTAIATATGVAGSDPLAIANSIIAGLPVCAQTCLSKLPEWTSQDNITIAAITTACNNLQADVNIFATCVGSQCTNSADVEKVKGVLALVSQGCAAVGVTSNINFPTIGNSTVAATATTATTTAITVTTALAGAAGSALAAATTTKSGAVPKLAFGLMSAIITVMFV</sequence>
<evidence type="ECO:0000313" key="1">
    <source>
        <dbReference type="EMBL" id="ORY52344.1"/>
    </source>
</evidence>
<reference evidence="1 2" key="1">
    <citation type="submission" date="2016-07" db="EMBL/GenBank/DDBJ databases">
        <title>Pervasive Adenine N6-methylation of Active Genes in Fungi.</title>
        <authorList>
            <consortium name="DOE Joint Genome Institute"/>
            <person name="Mondo S.J."/>
            <person name="Dannebaum R.O."/>
            <person name="Kuo R.C."/>
            <person name="Labutti K."/>
            <person name="Haridas S."/>
            <person name="Kuo A."/>
            <person name="Salamov A."/>
            <person name="Ahrendt S.R."/>
            <person name="Lipzen A."/>
            <person name="Sullivan W."/>
            <person name="Andreopoulos W.B."/>
            <person name="Clum A."/>
            <person name="Lindquist E."/>
            <person name="Daum C."/>
            <person name="Ramamoorthy G.K."/>
            <person name="Gryganskyi A."/>
            <person name="Culley D."/>
            <person name="Magnuson J.K."/>
            <person name="James T.Y."/>
            <person name="O'Malley M.A."/>
            <person name="Stajich J.E."/>
            <person name="Spatafora J.W."/>
            <person name="Visel A."/>
            <person name="Grigoriev I.V."/>
        </authorList>
    </citation>
    <scope>NUCLEOTIDE SEQUENCE [LARGE SCALE GENOMIC DNA]</scope>
    <source>
        <strain evidence="1 2">JEL800</strain>
    </source>
</reference>
<name>A0A1Y2CZQ0_9FUNG</name>
<protein>
    <submittedName>
        <fullName evidence="1">Uncharacterized protein</fullName>
    </submittedName>
</protein>
<gene>
    <name evidence="1" type="ORF">BCR33DRAFT_711672</name>
</gene>
<organism evidence="1 2">
    <name type="scientific">Rhizoclosmatium globosum</name>
    <dbReference type="NCBI Taxonomy" id="329046"/>
    <lineage>
        <taxon>Eukaryota</taxon>
        <taxon>Fungi</taxon>
        <taxon>Fungi incertae sedis</taxon>
        <taxon>Chytridiomycota</taxon>
        <taxon>Chytridiomycota incertae sedis</taxon>
        <taxon>Chytridiomycetes</taxon>
        <taxon>Chytridiales</taxon>
        <taxon>Chytriomycetaceae</taxon>
        <taxon>Rhizoclosmatium</taxon>
    </lineage>
</organism>
<proteinExistence type="predicted"/>
<dbReference type="Proteomes" id="UP000193642">
    <property type="component" value="Unassembled WGS sequence"/>
</dbReference>
<accession>A0A1Y2CZQ0</accession>
<dbReference type="AlphaFoldDB" id="A0A1Y2CZQ0"/>
<dbReference type="OrthoDB" id="2145305at2759"/>
<comment type="caution">
    <text evidence="1">The sequence shown here is derived from an EMBL/GenBank/DDBJ whole genome shotgun (WGS) entry which is preliminary data.</text>
</comment>
<dbReference type="EMBL" id="MCGO01000003">
    <property type="protein sequence ID" value="ORY52344.1"/>
    <property type="molecule type" value="Genomic_DNA"/>
</dbReference>
<keyword evidence="2" id="KW-1185">Reference proteome</keyword>
<evidence type="ECO:0000313" key="2">
    <source>
        <dbReference type="Proteomes" id="UP000193642"/>
    </source>
</evidence>